<keyword evidence="6" id="KW-1185">Reference proteome</keyword>
<gene>
    <name evidence="5" type="ORF">OXX778_LOCUS6643</name>
</gene>
<dbReference type="SUPFAM" id="SSF81606">
    <property type="entry name" value="PP2C-like"/>
    <property type="match status" value="1"/>
</dbReference>
<dbReference type="PANTHER" id="PTHR12320:SF1">
    <property type="entry name" value="PROTEIN PHOSPHATASE PTC7 HOMOLOG"/>
    <property type="match status" value="1"/>
</dbReference>
<dbReference type="OrthoDB" id="60843at2759"/>
<dbReference type="EMBL" id="CAJNOC010000800">
    <property type="protein sequence ID" value="CAF0804478.1"/>
    <property type="molecule type" value="Genomic_DNA"/>
</dbReference>
<keyword evidence="2" id="KW-0479">Metal-binding</keyword>
<evidence type="ECO:0000256" key="1">
    <source>
        <dbReference type="ARBA" id="ARBA00006702"/>
    </source>
</evidence>
<dbReference type="InterPro" id="IPR039123">
    <property type="entry name" value="PPTC7"/>
</dbReference>
<protein>
    <recommendedName>
        <fullName evidence="2">Protein phosphatase</fullName>
        <ecNumber evidence="2">3.1.3.16</ecNumber>
    </recommendedName>
</protein>
<comment type="cofactor">
    <cofactor evidence="2">
        <name>Mg(2+)</name>
        <dbReference type="ChEBI" id="CHEBI:18420"/>
    </cofactor>
</comment>
<keyword evidence="2" id="KW-0464">Manganese</keyword>
<dbReference type="Gene3D" id="3.60.40.10">
    <property type="entry name" value="PPM-type phosphatase domain"/>
    <property type="match status" value="1"/>
</dbReference>
<comment type="catalytic activity">
    <reaction evidence="2">
        <text>O-phospho-L-threonyl-[protein] + H2O = L-threonyl-[protein] + phosphate</text>
        <dbReference type="Rhea" id="RHEA:47004"/>
        <dbReference type="Rhea" id="RHEA-COMP:11060"/>
        <dbReference type="Rhea" id="RHEA-COMP:11605"/>
        <dbReference type="ChEBI" id="CHEBI:15377"/>
        <dbReference type="ChEBI" id="CHEBI:30013"/>
        <dbReference type="ChEBI" id="CHEBI:43474"/>
        <dbReference type="ChEBI" id="CHEBI:61977"/>
        <dbReference type="EC" id="3.1.3.16"/>
    </reaction>
</comment>
<comment type="caution">
    <text evidence="5">The sequence shown here is derived from an EMBL/GenBank/DDBJ whole genome shotgun (WGS) entry which is preliminary data.</text>
</comment>
<dbReference type="AlphaFoldDB" id="A0A813T7I9"/>
<evidence type="ECO:0000313" key="5">
    <source>
        <dbReference type="EMBL" id="CAF0804478.1"/>
    </source>
</evidence>
<dbReference type="PANTHER" id="PTHR12320">
    <property type="entry name" value="PROTEIN PHOSPHATASE 2C"/>
    <property type="match status" value="1"/>
</dbReference>
<dbReference type="InterPro" id="IPR036457">
    <property type="entry name" value="PPM-type-like_dom_sf"/>
</dbReference>
<name>A0A813T7I9_9BILA</name>
<evidence type="ECO:0000256" key="3">
    <source>
        <dbReference type="SAM" id="MobiDB-lite"/>
    </source>
</evidence>
<evidence type="ECO:0000313" key="6">
    <source>
        <dbReference type="Proteomes" id="UP000663879"/>
    </source>
</evidence>
<dbReference type="InterPro" id="IPR001932">
    <property type="entry name" value="PPM-type_phosphatase-like_dom"/>
</dbReference>
<evidence type="ECO:0000259" key="4">
    <source>
        <dbReference type="PROSITE" id="PS51746"/>
    </source>
</evidence>
<feature type="region of interest" description="Disordered" evidence="3">
    <location>
        <begin position="203"/>
        <end position="227"/>
    </location>
</feature>
<dbReference type="SMART" id="SM00332">
    <property type="entry name" value="PP2Cc"/>
    <property type="match status" value="1"/>
</dbReference>
<accession>A0A813T7I9</accession>
<dbReference type="GO" id="GO:0046872">
    <property type="term" value="F:metal ion binding"/>
    <property type="evidence" value="ECO:0007669"/>
    <property type="project" value="UniProtKB-UniRule"/>
</dbReference>
<sequence length="496" mass="56093">MQNLECLFENILKLNELSIRSNETKLKYINRTNSNTSCNSDTTSSSSSSGLESGYLSSNSSIYNLIPHSHLRSDASITYGYYGKAKTNNPNDTSNFIKKINSNNENISIIDSINHGDDCGFVLSKNECKSANEESIYYLGLADGVSANRQRGYDAKLFPIALLGECSEYLAQNEYNDEPISEEFLKNNSLLFYSKEYDLISNEQDENDDNDDNDENDDNYQDIDESEVEEEGVFNDIYNTESTDNNSFYYDMNNNDLIESNQNSIDESFMKYSILNNDCKLLYKALKSSHNKVIDKNVYGSSTVCLLALKFINESEYKNQQNLENNFSNYDNDSFSGLSGHTALLSTCNIGDSGYMIIRNKTVIYKSSTQTHRLNAPFQLGCTPPELLDHDLYRDKPEDSLCQTHEIKSGDFILLSSDGLFDNLYEDEIALIIDNHIQSKIKLSMDQLDEISDKKLVNPNLITKELLSSCCEILVQKAANAGIKRDDMLIILVYVN</sequence>
<keyword evidence="2" id="KW-0904">Protein phosphatase</keyword>
<organism evidence="5 6">
    <name type="scientific">Brachionus calyciflorus</name>
    <dbReference type="NCBI Taxonomy" id="104777"/>
    <lineage>
        <taxon>Eukaryota</taxon>
        <taxon>Metazoa</taxon>
        <taxon>Spiralia</taxon>
        <taxon>Gnathifera</taxon>
        <taxon>Rotifera</taxon>
        <taxon>Eurotatoria</taxon>
        <taxon>Monogononta</taxon>
        <taxon>Pseudotrocha</taxon>
        <taxon>Ploima</taxon>
        <taxon>Brachionidae</taxon>
        <taxon>Brachionus</taxon>
    </lineage>
</organism>
<dbReference type="GO" id="GO:0004722">
    <property type="term" value="F:protein serine/threonine phosphatase activity"/>
    <property type="evidence" value="ECO:0007669"/>
    <property type="project" value="UniProtKB-EC"/>
</dbReference>
<reference evidence="5" key="1">
    <citation type="submission" date="2021-02" db="EMBL/GenBank/DDBJ databases">
        <authorList>
            <person name="Nowell W R."/>
        </authorList>
    </citation>
    <scope>NUCLEOTIDE SEQUENCE</scope>
    <source>
        <strain evidence="5">Ploen Becks lab</strain>
    </source>
</reference>
<proteinExistence type="inferred from homology"/>
<comment type="catalytic activity">
    <reaction evidence="2">
        <text>O-phospho-L-seryl-[protein] + H2O = L-seryl-[protein] + phosphate</text>
        <dbReference type="Rhea" id="RHEA:20629"/>
        <dbReference type="Rhea" id="RHEA-COMP:9863"/>
        <dbReference type="Rhea" id="RHEA-COMP:11604"/>
        <dbReference type="ChEBI" id="CHEBI:15377"/>
        <dbReference type="ChEBI" id="CHEBI:29999"/>
        <dbReference type="ChEBI" id="CHEBI:43474"/>
        <dbReference type="ChEBI" id="CHEBI:83421"/>
        <dbReference type="EC" id="3.1.3.16"/>
    </reaction>
</comment>
<evidence type="ECO:0000256" key="2">
    <source>
        <dbReference type="RuleBase" id="RU366020"/>
    </source>
</evidence>
<comment type="similarity">
    <text evidence="1 2">Belongs to the PP2C family.</text>
</comment>
<comment type="cofactor">
    <cofactor evidence="2">
        <name>Mn(2+)</name>
        <dbReference type="ChEBI" id="CHEBI:29035"/>
    </cofactor>
</comment>
<feature type="domain" description="PPM-type phosphatase" evidence="4">
    <location>
        <begin position="118"/>
        <end position="495"/>
    </location>
</feature>
<keyword evidence="2" id="KW-0460">Magnesium</keyword>
<dbReference type="Proteomes" id="UP000663879">
    <property type="component" value="Unassembled WGS sequence"/>
</dbReference>
<dbReference type="PROSITE" id="PS51746">
    <property type="entry name" value="PPM_2"/>
    <property type="match status" value="1"/>
</dbReference>
<keyword evidence="2" id="KW-0378">Hydrolase</keyword>
<dbReference type="EC" id="3.1.3.16" evidence="2"/>